<reference evidence="2" key="1">
    <citation type="journal article" date="2023" name="G3 (Bethesda)">
        <title>Genome assembly and association tests identify interacting loci associated with vigor, precocity, and sex in interspecific pistachio rootstocks.</title>
        <authorList>
            <person name="Palmer W."/>
            <person name="Jacygrad E."/>
            <person name="Sagayaradj S."/>
            <person name="Cavanaugh K."/>
            <person name="Han R."/>
            <person name="Bertier L."/>
            <person name="Beede B."/>
            <person name="Kafkas S."/>
            <person name="Golino D."/>
            <person name="Preece J."/>
            <person name="Michelmore R."/>
        </authorList>
    </citation>
    <scope>NUCLEOTIDE SEQUENCE [LARGE SCALE GENOMIC DNA]</scope>
</reference>
<gene>
    <name evidence="1" type="ORF">Pint_15027</name>
</gene>
<name>A0ACC0ZG37_9ROSI</name>
<dbReference type="EMBL" id="CM047737">
    <property type="protein sequence ID" value="KAJ0049387.1"/>
    <property type="molecule type" value="Genomic_DNA"/>
</dbReference>
<protein>
    <submittedName>
        <fullName evidence="1">Uncharacterized protein</fullName>
    </submittedName>
</protein>
<comment type="caution">
    <text evidence="1">The sequence shown here is derived from an EMBL/GenBank/DDBJ whole genome shotgun (WGS) entry which is preliminary data.</text>
</comment>
<dbReference type="Proteomes" id="UP001163603">
    <property type="component" value="Chromosome 2"/>
</dbReference>
<accession>A0ACC0ZG37</accession>
<proteinExistence type="predicted"/>
<evidence type="ECO:0000313" key="2">
    <source>
        <dbReference type="Proteomes" id="UP001163603"/>
    </source>
</evidence>
<keyword evidence="2" id="KW-1185">Reference proteome</keyword>
<sequence length="915" mass="102204">MDDMDDGPGDEVASVNASEGAHLQNKENEYLLKPESCNKLESQEMAIPESNSPDGSFQILADMLEGKNINTIVSPLDALEHPCTSFQNVDDAGVMVEELTVRNYNSSNLAIVGTSNNRERMQTRHNRWQHLYQLAGGTVSGSSLGDRENGKTKSSGWEDVGDTSVHGFVAQKPLNDDHNVVMEPWTNSENNGVSSNMLSHGHIRTKILSKSGFSEFFVKTTLKGKGIVCRGPPHDAFKHSRDLKNTEAAFGTAMHSNASPMAAGAITGASNVLPKAVGATVVASNASLNLGAKVGVPSSCRLSGSRPGSSDYGVSLREWLKARGHKVKKVECLYIFRQIVDLVEYSHTQGITLLDLRPSSFKLLRSNQVKYLGSVSQKETLQSVTDQDNPQLENYSHRRRPAEEEVFPPGVIFSKKQKFNNNTSFVRRWPLFPSRSSIKVETVSESDINTTNIQHSSNDMKEHHTSIGYGTQSKSSSPLVSNTLQQHLSSVTEQLEEKWYASPEELNEGVCTIYSNIYSLGVLFFEFLGCFDSERAHAAAMSDLRHRILPPTFLSENPKEAGFCLWLLHPEPLSRPTTREVRQSEVINGLQEVCAEELSLSIDQDDSESELLLHFLISLEEQKQNHASKLMEEIGCLEADIAEVDRRLCLKNPLVHSCLQKNSVNTRENKCLNTQPSSSEPHLSPVLDANERRLMRNFSQLERAYFSMRSKVQLPDTDATKRQDKDLLKNRENQFLAQKEGVQIPTDRLGSFFDGLCKYARYSKFEVRGVLRTGDFNNSANVICSLSFDRDEDHFAAAGVSKKIKIFEFNSLFNDSVDIHYPAVEMSNRSKLSCICWNNYIKNFLASADYDGAVKIWDASTGQTVSHYIEHEKRAWSVDFSRVHPTKLASGSDDYSVKLWSINEALFLFHHPLNA</sequence>
<organism evidence="1 2">
    <name type="scientific">Pistacia integerrima</name>
    <dbReference type="NCBI Taxonomy" id="434235"/>
    <lineage>
        <taxon>Eukaryota</taxon>
        <taxon>Viridiplantae</taxon>
        <taxon>Streptophyta</taxon>
        <taxon>Embryophyta</taxon>
        <taxon>Tracheophyta</taxon>
        <taxon>Spermatophyta</taxon>
        <taxon>Magnoliopsida</taxon>
        <taxon>eudicotyledons</taxon>
        <taxon>Gunneridae</taxon>
        <taxon>Pentapetalae</taxon>
        <taxon>rosids</taxon>
        <taxon>malvids</taxon>
        <taxon>Sapindales</taxon>
        <taxon>Anacardiaceae</taxon>
        <taxon>Pistacia</taxon>
    </lineage>
</organism>
<evidence type="ECO:0000313" key="1">
    <source>
        <dbReference type="EMBL" id="KAJ0049387.1"/>
    </source>
</evidence>